<gene>
    <name evidence="2" type="ORF">TSPI_00795</name>
</gene>
<dbReference type="EMBL" id="JBEUSY010000439">
    <property type="protein sequence ID" value="KAL1233006.1"/>
    <property type="molecule type" value="Genomic_DNA"/>
</dbReference>
<protein>
    <submittedName>
        <fullName evidence="2">Uncharacterized protein</fullName>
    </submittedName>
</protein>
<evidence type="ECO:0000256" key="1">
    <source>
        <dbReference type="SAM" id="MobiDB-lite"/>
    </source>
</evidence>
<evidence type="ECO:0000313" key="3">
    <source>
        <dbReference type="Proteomes" id="UP001558632"/>
    </source>
</evidence>
<name>A0ABR3K9X0_TRISP</name>
<evidence type="ECO:0000313" key="2">
    <source>
        <dbReference type="EMBL" id="KAL1233006.1"/>
    </source>
</evidence>
<dbReference type="Proteomes" id="UP001558632">
    <property type="component" value="Unassembled WGS sequence"/>
</dbReference>
<feature type="compositionally biased region" description="Polar residues" evidence="1">
    <location>
        <begin position="25"/>
        <end position="41"/>
    </location>
</feature>
<reference evidence="2 3" key="1">
    <citation type="submission" date="2024-07" db="EMBL/GenBank/DDBJ databases">
        <title>Enhanced genomic and transcriptomic resources for Trichinella pseudospiralis and T. spiralis underpin the discovery of pronounced molecular differences between stages and species.</title>
        <authorList>
            <person name="Pasi K.K."/>
            <person name="La Rosa G."/>
            <person name="Gomez-Morales M.A."/>
            <person name="Tosini F."/>
            <person name="Sumanam S."/>
            <person name="Young N.D."/>
            <person name="Chang B.C."/>
            <person name="Robin G.B."/>
        </authorList>
    </citation>
    <scope>NUCLEOTIDE SEQUENCE [LARGE SCALE GENOMIC DNA]</scope>
    <source>
        <strain evidence="2">ISS534</strain>
    </source>
</reference>
<sequence>MPEMLYSNSLKPRNNRTHIRRKVQSEQQGTSQSTLQGASNKKSSRCQLCEATDNKTPSRCEKKKQLSLYVIKLTLKRNLSHGSI</sequence>
<comment type="caution">
    <text evidence="2">The sequence shown here is derived from an EMBL/GenBank/DDBJ whole genome shotgun (WGS) entry which is preliminary data.</text>
</comment>
<proteinExistence type="predicted"/>
<keyword evidence="3" id="KW-1185">Reference proteome</keyword>
<feature type="region of interest" description="Disordered" evidence="1">
    <location>
        <begin position="21"/>
        <end position="45"/>
    </location>
</feature>
<organism evidence="2 3">
    <name type="scientific">Trichinella spiralis</name>
    <name type="common">Trichina worm</name>
    <dbReference type="NCBI Taxonomy" id="6334"/>
    <lineage>
        <taxon>Eukaryota</taxon>
        <taxon>Metazoa</taxon>
        <taxon>Ecdysozoa</taxon>
        <taxon>Nematoda</taxon>
        <taxon>Enoplea</taxon>
        <taxon>Dorylaimia</taxon>
        <taxon>Trichinellida</taxon>
        <taxon>Trichinellidae</taxon>
        <taxon>Trichinella</taxon>
    </lineage>
</organism>
<accession>A0ABR3K9X0</accession>